<proteinExistence type="predicted"/>
<dbReference type="Pfam" id="PF03478">
    <property type="entry name" value="Beta-prop_KIB1-4"/>
    <property type="match status" value="1"/>
</dbReference>
<organism evidence="2 3">
    <name type="scientific">Arabidopsis suecica</name>
    <name type="common">Swedish thale-cress</name>
    <name type="synonym">Cardaminopsis suecica</name>
    <dbReference type="NCBI Taxonomy" id="45249"/>
    <lineage>
        <taxon>Eukaryota</taxon>
        <taxon>Viridiplantae</taxon>
        <taxon>Streptophyta</taxon>
        <taxon>Embryophyta</taxon>
        <taxon>Tracheophyta</taxon>
        <taxon>Spermatophyta</taxon>
        <taxon>Magnoliopsida</taxon>
        <taxon>eudicotyledons</taxon>
        <taxon>Gunneridae</taxon>
        <taxon>Pentapetalae</taxon>
        <taxon>rosids</taxon>
        <taxon>malvids</taxon>
        <taxon>Brassicales</taxon>
        <taxon>Brassicaceae</taxon>
        <taxon>Camelineae</taxon>
        <taxon>Arabidopsis</taxon>
    </lineage>
</organism>
<name>A0A8T2AFK0_ARASU</name>
<gene>
    <name evidence="2" type="ORF">ISN44_As09g006920</name>
</gene>
<reference evidence="2 3" key="1">
    <citation type="submission" date="2020-12" db="EMBL/GenBank/DDBJ databases">
        <title>Concerted genomic and epigenomic changes stabilize Arabidopsis allopolyploids.</title>
        <authorList>
            <person name="Chen Z."/>
        </authorList>
    </citation>
    <scope>NUCLEOTIDE SEQUENCE [LARGE SCALE GENOMIC DNA]</scope>
    <source>
        <strain evidence="2">As9502</strain>
        <tissue evidence="2">Leaf</tissue>
    </source>
</reference>
<dbReference type="PANTHER" id="PTHR47123">
    <property type="entry name" value="F-BOX PROTEIN SKIP23"/>
    <property type="match status" value="1"/>
</dbReference>
<dbReference type="Proteomes" id="UP000694251">
    <property type="component" value="Chromosome 9"/>
</dbReference>
<accession>A0A8T2AFK0</accession>
<sequence>MEIPEWTDLPEELIDLTAKRFSSNIDVVRIRSICKSWRSAVATKQNSFQRHNLPFSNKNIETLLSPTTFFRVYVPSSGSYKGWLIRTKQVSASSKISLLSPFSRQLLDPSQETLDLLKFGVSEIRKSYEIHIFDKDLIQSVKGKIGPSHRVVFLDNLFFAVGEDDKIWCCKSGEESSRIWTEIKNQVEDFSDIILHRGQVYALDLTGAIWWINLSQLSLVKFTPPTPPVNYYGCDSCNKRLVEFCGNLCIVHQLRVKRANIEKTVGFKVYKMDEDVAKWVEVRSLGDKALIVARDSCFTVVALEYHGCLRNSIYFIDNVKRSDDEARKYFKHHNDSSESEYHGLLKNYIYFNDNDGEYCDDGVNGEAVKMFKLGDGSIIHMTDIFSHSCFHMFSPPFL</sequence>
<protein>
    <recommendedName>
        <fullName evidence="1">KIB1-4 beta-propeller domain-containing protein</fullName>
    </recommendedName>
</protein>
<dbReference type="InterPro" id="IPR051304">
    <property type="entry name" value="SCF_F-box_domain"/>
</dbReference>
<keyword evidence="3" id="KW-1185">Reference proteome</keyword>
<dbReference type="InterPro" id="IPR005174">
    <property type="entry name" value="KIB1-4_b-propeller"/>
</dbReference>
<feature type="domain" description="KIB1-4 beta-propeller" evidence="1">
    <location>
        <begin position="75"/>
        <end position="322"/>
    </location>
</feature>
<comment type="caution">
    <text evidence="2">The sequence shown here is derived from an EMBL/GenBank/DDBJ whole genome shotgun (WGS) entry which is preliminary data.</text>
</comment>
<dbReference type="OrthoDB" id="638130at2759"/>
<dbReference type="AlphaFoldDB" id="A0A8T2AFK0"/>
<dbReference type="PANTHER" id="PTHR47123:SF25">
    <property type="entry name" value="F-BOX PROTEIN"/>
    <property type="match status" value="1"/>
</dbReference>
<evidence type="ECO:0000313" key="3">
    <source>
        <dbReference type="Proteomes" id="UP000694251"/>
    </source>
</evidence>
<dbReference type="EMBL" id="JAEFBJ010000009">
    <property type="protein sequence ID" value="KAG7572321.1"/>
    <property type="molecule type" value="Genomic_DNA"/>
</dbReference>
<evidence type="ECO:0000259" key="1">
    <source>
        <dbReference type="Pfam" id="PF03478"/>
    </source>
</evidence>
<evidence type="ECO:0000313" key="2">
    <source>
        <dbReference type="EMBL" id="KAG7572321.1"/>
    </source>
</evidence>